<evidence type="ECO:0000313" key="4">
    <source>
        <dbReference type="Proteomes" id="UP000503447"/>
    </source>
</evidence>
<sequence>MPSTAFLAPLTNTRLVRRAADAVLLRYAHHRTRALDRMDAGRVQHATLMKLVRKARDTRFGRDHDFSRISSVADYQARVGVRDYEWFWNTYWKDAYPRLDNVTWPGQIPYYALSSGTTSGATKYIPVSWEMVRSNKKAGFTTTALFRHAHPAAKLFTGKFFFLGGTTDLRKQADGSLAGDLSGIAAKELLEFLRPYTFPPADLTLITNWEEKVQRFAQLSANEPITALSGVPAWMYVLFARLKEVTGKKSVAEVWPDLRLVVHGGTKFDPYRDLFKKEIGSDLVKFCEVYPCSEGFIATEDPRYNLLRIVPDHDIFFEFVPMSEFDSHGTLKAFPTRHTLANVEVGVQYAVVLTSCAGVWSYLVGDTVAFERRDPPLIRFTGRTKYFLSAFGEHLISEEVEKAVTHAATVCGVSALNFHVGPVFPSQPGKPGHHLYLIEFADAAPDAGRYAAEIDAELTRINEDYGPHRVGDLAMLVPEVRVVKRGGFDEWMKARGKYGGQNKVPRMDNSGAMTKDLAAWFAEHGWAG</sequence>
<gene>
    <name evidence="3" type="ORF">FTUN_0960</name>
</gene>
<dbReference type="Pfam" id="PF23572">
    <property type="entry name" value="GH3_C"/>
    <property type="match status" value="1"/>
</dbReference>
<feature type="domain" description="GH3 C-terminal" evidence="2">
    <location>
        <begin position="398"/>
        <end position="510"/>
    </location>
</feature>
<keyword evidence="4" id="KW-1185">Reference proteome</keyword>
<dbReference type="InterPro" id="IPR055378">
    <property type="entry name" value="GH3_C"/>
</dbReference>
<dbReference type="InterPro" id="IPR055377">
    <property type="entry name" value="GH3_M"/>
</dbReference>
<dbReference type="Pfam" id="PF23571">
    <property type="entry name" value="GH3_M"/>
    <property type="match status" value="1"/>
</dbReference>
<dbReference type="EMBL" id="CP053452">
    <property type="protein sequence ID" value="QJW93454.1"/>
    <property type="molecule type" value="Genomic_DNA"/>
</dbReference>
<dbReference type="GO" id="GO:0016881">
    <property type="term" value="F:acid-amino acid ligase activity"/>
    <property type="evidence" value="ECO:0007669"/>
    <property type="project" value="TreeGrafter"/>
</dbReference>
<dbReference type="PANTHER" id="PTHR31901">
    <property type="entry name" value="GH3 DOMAIN-CONTAINING PROTEIN"/>
    <property type="match status" value="1"/>
</dbReference>
<evidence type="ECO:0000313" key="3">
    <source>
        <dbReference type="EMBL" id="QJW93454.1"/>
    </source>
</evidence>
<dbReference type="AlphaFoldDB" id="A0A6M5YIS9"/>
<dbReference type="GO" id="GO:0005737">
    <property type="term" value="C:cytoplasm"/>
    <property type="evidence" value="ECO:0007669"/>
    <property type="project" value="TreeGrafter"/>
</dbReference>
<proteinExistence type="predicted"/>
<dbReference type="PANTHER" id="PTHR31901:SF9">
    <property type="entry name" value="GH3 DOMAIN-CONTAINING PROTEIN"/>
    <property type="match status" value="1"/>
</dbReference>
<dbReference type="RefSeq" id="WP_171469638.1">
    <property type="nucleotide sequence ID" value="NZ_CP053452.2"/>
</dbReference>
<dbReference type="Pfam" id="PF03321">
    <property type="entry name" value="GH3"/>
    <property type="match status" value="2"/>
</dbReference>
<name>A0A6M5YIS9_9BACT</name>
<dbReference type="InterPro" id="IPR004993">
    <property type="entry name" value="GH3"/>
</dbReference>
<evidence type="ECO:0000259" key="1">
    <source>
        <dbReference type="Pfam" id="PF23571"/>
    </source>
</evidence>
<dbReference type="KEGG" id="ftj:FTUN_0960"/>
<evidence type="ECO:0000259" key="2">
    <source>
        <dbReference type="Pfam" id="PF23572"/>
    </source>
</evidence>
<feature type="domain" description="GH3 middle" evidence="1">
    <location>
        <begin position="312"/>
        <end position="383"/>
    </location>
</feature>
<accession>A0A6M5YIS9</accession>
<dbReference type="Proteomes" id="UP000503447">
    <property type="component" value="Chromosome"/>
</dbReference>
<organism evidence="3 4">
    <name type="scientific">Frigoriglobus tundricola</name>
    <dbReference type="NCBI Taxonomy" id="2774151"/>
    <lineage>
        <taxon>Bacteria</taxon>
        <taxon>Pseudomonadati</taxon>
        <taxon>Planctomycetota</taxon>
        <taxon>Planctomycetia</taxon>
        <taxon>Gemmatales</taxon>
        <taxon>Gemmataceae</taxon>
        <taxon>Frigoriglobus</taxon>
    </lineage>
</organism>
<protein>
    <submittedName>
        <fullName evidence="3">Putative auxin-regulated protein</fullName>
    </submittedName>
</protein>
<reference evidence="4" key="1">
    <citation type="submission" date="2020-05" db="EMBL/GenBank/DDBJ databases">
        <title>Frigoriglobus tundricola gen. nov., sp. nov., a psychrotolerant cellulolytic planctomycete of the family Gemmataceae with two divergent copies of 16S rRNA gene.</title>
        <authorList>
            <person name="Kulichevskaya I.S."/>
            <person name="Ivanova A.A."/>
            <person name="Naumoff D.G."/>
            <person name="Beletsky A.V."/>
            <person name="Rijpstra W.I.C."/>
            <person name="Sinninghe Damste J.S."/>
            <person name="Mardanov A.V."/>
            <person name="Ravin N.V."/>
            <person name="Dedysh S.N."/>
        </authorList>
    </citation>
    <scope>NUCLEOTIDE SEQUENCE [LARGE SCALE GENOMIC DNA]</scope>
    <source>
        <strain evidence="4">PL17</strain>
    </source>
</reference>